<evidence type="ECO:0000256" key="4">
    <source>
        <dbReference type="ARBA" id="ARBA00022723"/>
    </source>
</evidence>
<keyword evidence="3 12" id="KW-0436">Ligase</keyword>
<dbReference type="InterPro" id="IPR002301">
    <property type="entry name" value="Ile-tRNA-ligase"/>
</dbReference>
<feature type="binding site" evidence="12">
    <location>
        <position position="913"/>
    </location>
    <ligand>
        <name>Zn(2+)</name>
        <dbReference type="ChEBI" id="CHEBI:29105"/>
    </ligand>
</feature>
<dbReference type="NCBIfam" id="TIGR00392">
    <property type="entry name" value="ileS"/>
    <property type="match status" value="1"/>
</dbReference>
<gene>
    <name evidence="12 16" type="primary">ileS</name>
    <name evidence="16" type="ORF">I8E28_18380</name>
</gene>
<feature type="binding site" evidence="12">
    <location>
        <position position="636"/>
    </location>
    <ligand>
        <name>ATP</name>
        <dbReference type="ChEBI" id="CHEBI:30616"/>
    </ligand>
</feature>
<dbReference type="InterPro" id="IPR023585">
    <property type="entry name" value="Ile-tRNA-ligase_type1"/>
</dbReference>
<dbReference type="Pfam" id="PF00133">
    <property type="entry name" value="tRNA-synt_1"/>
    <property type="match status" value="1"/>
</dbReference>
<evidence type="ECO:0000256" key="8">
    <source>
        <dbReference type="ARBA" id="ARBA00022917"/>
    </source>
</evidence>
<evidence type="ECO:0000256" key="10">
    <source>
        <dbReference type="ARBA" id="ARBA00025217"/>
    </source>
</evidence>
<feature type="short sequence motif" description="'HIGH' region" evidence="12">
    <location>
        <begin position="62"/>
        <end position="72"/>
    </location>
</feature>
<reference evidence="16" key="1">
    <citation type="submission" date="2020-12" db="EMBL/GenBank/DDBJ databases">
        <title>Ramlibacter sp. nov., isolated from a freshwater alga, Cryptomonas.</title>
        <authorList>
            <person name="Kim H.M."/>
            <person name="Jeon C.O."/>
        </authorList>
    </citation>
    <scope>NUCLEOTIDE SEQUENCE</scope>
    <source>
        <strain evidence="16">CrO1</strain>
    </source>
</reference>
<keyword evidence="7 12" id="KW-0067">ATP-binding</keyword>
<dbReference type="InterPro" id="IPR002300">
    <property type="entry name" value="aa-tRNA-synth_Ia"/>
</dbReference>
<comment type="domain">
    <text evidence="12">IleRS has two distinct active sites: one for aminoacylation and one for editing. The misactivated valine is translocated from the active site to the editing site, which sterically excludes the correctly activated isoleucine. The single editing site contains two valyl binding pockets, one specific for each substrate (Val-AMP or Val-tRNA(Ile)).</text>
</comment>
<feature type="domain" description="Methionyl/Valyl/Leucyl/Isoleucyl-tRNA synthetase anticodon-binding" evidence="15">
    <location>
        <begin position="716"/>
        <end position="866"/>
    </location>
</feature>
<dbReference type="GO" id="GO:0008270">
    <property type="term" value="F:zinc ion binding"/>
    <property type="evidence" value="ECO:0007669"/>
    <property type="project" value="UniProtKB-UniRule"/>
</dbReference>
<dbReference type="EMBL" id="JAEDAO010000001">
    <property type="protein sequence ID" value="MBK0394578.1"/>
    <property type="molecule type" value="Genomic_DNA"/>
</dbReference>
<dbReference type="SUPFAM" id="SSF47323">
    <property type="entry name" value="Anticodon-binding domain of a subclass of class I aminoacyl-tRNA synthetases"/>
    <property type="match status" value="1"/>
</dbReference>
<feature type="short sequence motif" description="'KMSKS' region" evidence="12">
    <location>
        <begin position="633"/>
        <end position="637"/>
    </location>
</feature>
<dbReference type="Gene3D" id="3.90.740.10">
    <property type="entry name" value="Valyl/Leucyl/Isoleucyl-tRNA synthetase, editing domain"/>
    <property type="match status" value="1"/>
</dbReference>
<evidence type="ECO:0000256" key="5">
    <source>
        <dbReference type="ARBA" id="ARBA00022741"/>
    </source>
</evidence>
<dbReference type="CDD" id="cd07960">
    <property type="entry name" value="Anticodon_Ia_Ile_BEm"/>
    <property type="match status" value="1"/>
</dbReference>
<comment type="catalytic activity">
    <reaction evidence="11 12">
        <text>tRNA(Ile) + L-isoleucine + ATP = L-isoleucyl-tRNA(Ile) + AMP + diphosphate</text>
        <dbReference type="Rhea" id="RHEA:11060"/>
        <dbReference type="Rhea" id="RHEA-COMP:9666"/>
        <dbReference type="Rhea" id="RHEA-COMP:9695"/>
        <dbReference type="ChEBI" id="CHEBI:30616"/>
        <dbReference type="ChEBI" id="CHEBI:33019"/>
        <dbReference type="ChEBI" id="CHEBI:58045"/>
        <dbReference type="ChEBI" id="CHEBI:78442"/>
        <dbReference type="ChEBI" id="CHEBI:78528"/>
        <dbReference type="ChEBI" id="CHEBI:456215"/>
        <dbReference type="EC" id="6.1.1.5"/>
    </reaction>
</comment>
<comment type="subcellular location">
    <subcellularLocation>
        <location evidence="12">Cytoplasm</location>
    </subcellularLocation>
</comment>
<feature type="domain" description="Aminoacyl-tRNA synthetase class Ia" evidence="13">
    <location>
        <begin position="31"/>
        <end position="670"/>
    </location>
</feature>
<dbReference type="GO" id="GO:0005829">
    <property type="term" value="C:cytosol"/>
    <property type="evidence" value="ECO:0007669"/>
    <property type="project" value="TreeGrafter"/>
</dbReference>
<dbReference type="PANTHER" id="PTHR42765">
    <property type="entry name" value="SOLEUCYL-TRNA SYNTHETASE"/>
    <property type="match status" value="1"/>
</dbReference>
<dbReference type="GO" id="GO:0004822">
    <property type="term" value="F:isoleucine-tRNA ligase activity"/>
    <property type="evidence" value="ECO:0007669"/>
    <property type="project" value="UniProtKB-UniRule"/>
</dbReference>
<feature type="binding site" evidence="12">
    <location>
        <position position="592"/>
    </location>
    <ligand>
        <name>L-isoleucyl-5'-AMP</name>
        <dbReference type="ChEBI" id="CHEBI:178002"/>
    </ligand>
</feature>
<dbReference type="Pfam" id="PF08264">
    <property type="entry name" value="Anticodon_1"/>
    <property type="match status" value="1"/>
</dbReference>
<evidence type="ECO:0000256" key="1">
    <source>
        <dbReference type="ARBA" id="ARBA00006887"/>
    </source>
</evidence>
<sequence length="950" mass="106162">MPDSKTDYRATLNLPDTPFPMRGDLPKREPKWVKEWEDEGLYKRLRVARRGREKFILHDGPPYANAAIHLGHAVNKVLKDMIVKARQLKGLDAAYIPGWDCHGLPIENAIEKKFGRNLSRDEMQARSRAYASEQIAIQMAGFKRLGVLGDWDHPYKTMEFATEANEIRAFKRVIERGFVYRGLKPVYWCFDCGSSLAEFEIEYADKKSQTLDVGFRADDPQALAKAFGLQQLPAGKDAFVVIWTTTAWTIPANQALNLNPELEYSLVDTDRGVLLLAASLVEKCLERYHLHGGRVLATVKGEQLDGLQFRHPLYDVHEAFKRLSPVYLAEYATAEDGTGIVHSSPAYGLDDFNSCVAHGMQYDEILNPVQGNGSYAPDFALFGGQNIWKAVTPIIETLEKAGRLFATQGIEHSYPHCWRHKTPVIYRAAAQWFIRMDEGEGVFTKDKAPATLRQMALAAIEQTNFFPANGKARLHDMIAGRPDWCISRQRSWGVPLPFLLHKDSHELHPKTMEILDIAADMVQAGGIEAWSKAGPEEILARVGAAADAPQYAKSTDILEVWFDSGTTHTTVLKGSHAGAAHENGPEADLYLEGHDQHRGWFHSSLLTACAMYGRAPYRALLTHGFTVDSQGRKMSKSLGNGIEPQQTWDKLGAEIIRLWVASSDYSGDIAGDDRILARVVDGYRRIRNTLRFLLANVSDFDPAKESVAPAEMLEIDRYAMSRAAQFQQEVLAHYEVFEFHPVVAKLQVYCSEDLGAFYLDILKDRLYTTAPKSLARRSAQTALYQITHAMLRWMAPFLSFTAEEAWKVFGTSESIFLEEYAEIGGPDTALLSRWNRIREIRDLANKEIEAVRADGKLGSSLQANLVITAPADDHALLASLGDDLKFVFIASAVDLRAGEDLKVQAVPSQDAKCDRCWHWRADVGSDPAHPEICGRCVSNLFGAGELRVHA</sequence>
<feature type="binding site" evidence="12">
    <location>
        <position position="936"/>
    </location>
    <ligand>
        <name>Zn(2+)</name>
        <dbReference type="ChEBI" id="CHEBI:29105"/>
    </ligand>
</feature>
<evidence type="ECO:0000256" key="7">
    <source>
        <dbReference type="ARBA" id="ARBA00022840"/>
    </source>
</evidence>
<comment type="caution">
    <text evidence="16">The sequence shown here is derived from an EMBL/GenBank/DDBJ whole genome shotgun (WGS) entry which is preliminary data.</text>
</comment>
<dbReference type="SUPFAM" id="SSF50677">
    <property type="entry name" value="ValRS/IleRS/LeuRS editing domain"/>
    <property type="match status" value="1"/>
</dbReference>
<dbReference type="InterPro" id="IPR050081">
    <property type="entry name" value="Ile-tRNA_ligase"/>
</dbReference>
<evidence type="ECO:0000313" key="16">
    <source>
        <dbReference type="EMBL" id="MBK0394578.1"/>
    </source>
</evidence>
<organism evidence="16 17">
    <name type="scientific">Ramlibacter algicola</name>
    <dbReference type="NCBI Taxonomy" id="2795217"/>
    <lineage>
        <taxon>Bacteria</taxon>
        <taxon>Pseudomonadati</taxon>
        <taxon>Pseudomonadota</taxon>
        <taxon>Betaproteobacteria</taxon>
        <taxon>Burkholderiales</taxon>
        <taxon>Comamonadaceae</taxon>
        <taxon>Ramlibacter</taxon>
    </lineage>
</organism>
<dbReference type="SUPFAM" id="SSF52374">
    <property type="entry name" value="Nucleotidylyl transferase"/>
    <property type="match status" value="1"/>
</dbReference>
<dbReference type="InterPro" id="IPR033708">
    <property type="entry name" value="Anticodon_Ile_BEm"/>
</dbReference>
<dbReference type="Pfam" id="PF06827">
    <property type="entry name" value="zf-FPG_IleRS"/>
    <property type="match status" value="1"/>
</dbReference>
<dbReference type="InterPro" id="IPR009008">
    <property type="entry name" value="Val/Leu/Ile-tRNA-synth_edit"/>
</dbReference>
<evidence type="ECO:0000256" key="6">
    <source>
        <dbReference type="ARBA" id="ARBA00022833"/>
    </source>
</evidence>
<comment type="function">
    <text evidence="10 12">Catalyzes the attachment of isoleucine to tRNA(Ile). As IleRS can inadvertently accommodate and process structurally similar amino acids such as valine, to avoid such errors it has two additional distinct tRNA(Ile)-dependent editing activities. One activity is designated as 'pretransfer' editing and involves the hydrolysis of activated Val-AMP. The other activity is designated 'posttransfer' editing and involves deacylation of mischarged Val-tRNA(Ile).</text>
</comment>
<comment type="subunit">
    <text evidence="12">Monomer.</text>
</comment>
<evidence type="ECO:0000256" key="3">
    <source>
        <dbReference type="ARBA" id="ARBA00022598"/>
    </source>
</evidence>
<keyword evidence="8 12" id="KW-0648">Protein biosynthesis</keyword>
<dbReference type="RefSeq" id="WP_200789659.1">
    <property type="nucleotide sequence ID" value="NZ_JAEDAO010000001.1"/>
</dbReference>
<accession>A0A934Q476</accession>
<dbReference type="PROSITE" id="PS00178">
    <property type="entry name" value="AA_TRNA_LIGASE_I"/>
    <property type="match status" value="1"/>
</dbReference>
<dbReference type="Gene3D" id="3.40.50.620">
    <property type="entry name" value="HUPs"/>
    <property type="match status" value="2"/>
</dbReference>
<dbReference type="HAMAP" id="MF_02002">
    <property type="entry name" value="Ile_tRNA_synth_type1"/>
    <property type="match status" value="1"/>
</dbReference>
<dbReference type="GO" id="GO:0005524">
    <property type="term" value="F:ATP binding"/>
    <property type="evidence" value="ECO:0007669"/>
    <property type="project" value="UniProtKB-UniRule"/>
</dbReference>
<dbReference type="PANTHER" id="PTHR42765:SF1">
    <property type="entry name" value="ISOLEUCINE--TRNA LIGASE, MITOCHONDRIAL"/>
    <property type="match status" value="1"/>
</dbReference>
<evidence type="ECO:0000256" key="12">
    <source>
        <dbReference type="HAMAP-Rule" id="MF_02002"/>
    </source>
</evidence>
<feature type="binding site" evidence="12">
    <location>
        <position position="933"/>
    </location>
    <ligand>
        <name>Zn(2+)</name>
        <dbReference type="ChEBI" id="CHEBI:29105"/>
    </ligand>
</feature>
<evidence type="ECO:0000256" key="11">
    <source>
        <dbReference type="ARBA" id="ARBA00048359"/>
    </source>
</evidence>
<keyword evidence="4 12" id="KW-0479">Metal-binding</keyword>
<proteinExistence type="inferred from homology"/>
<dbReference type="PRINTS" id="PR00984">
    <property type="entry name" value="TRNASYNTHILE"/>
</dbReference>
<dbReference type="GO" id="GO:0006428">
    <property type="term" value="P:isoleucyl-tRNA aminoacylation"/>
    <property type="evidence" value="ECO:0007669"/>
    <property type="project" value="UniProtKB-UniRule"/>
</dbReference>
<dbReference type="GO" id="GO:0002161">
    <property type="term" value="F:aminoacyl-tRNA deacylase activity"/>
    <property type="evidence" value="ECO:0007669"/>
    <property type="project" value="InterPro"/>
</dbReference>
<dbReference type="InterPro" id="IPR014729">
    <property type="entry name" value="Rossmann-like_a/b/a_fold"/>
</dbReference>
<name>A0A934Q476_9BURK</name>
<keyword evidence="6 12" id="KW-0862">Zinc</keyword>
<dbReference type="AlphaFoldDB" id="A0A934Q476"/>
<dbReference type="InterPro" id="IPR013155">
    <property type="entry name" value="M/V/L/I-tRNA-synth_anticd-bd"/>
</dbReference>
<keyword evidence="9 12" id="KW-0030">Aminoacyl-tRNA synthetase</keyword>
<keyword evidence="5 12" id="KW-0547">Nucleotide-binding</keyword>
<dbReference type="InterPro" id="IPR010663">
    <property type="entry name" value="Znf_FPG/IleRS"/>
</dbReference>
<feature type="domain" description="Zinc finger FPG/IleRS-type" evidence="14">
    <location>
        <begin position="912"/>
        <end position="939"/>
    </location>
</feature>
<dbReference type="InterPro" id="IPR009080">
    <property type="entry name" value="tRNAsynth_Ia_anticodon-bd"/>
</dbReference>
<keyword evidence="17" id="KW-1185">Reference proteome</keyword>
<comment type="similarity">
    <text evidence="1 12">Belongs to the class-I aminoacyl-tRNA synthetase family. IleS type 1 subfamily.</text>
</comment>
<evidence type="ECO:0000259" key="14">
    <source>
        <dbReference type="Pfam" id="PF06827"/>
    </source>
</evidence>
<dbReference type="Gene3D" id="1.10.730.20">
    <property type="match status" value="1"/>
</dbReference>
<dbReference type="GO" id="GO:0000049">
    <property type="term" value="F:tRNA binding"/>
    <property type="evidence" value="ECO:0007669"/>
    <property type="project" value="InterPro"/>
</dbReference>
<evidence type="ECO:0000259" key="13">
    <source>
        <dbReference type="Pfam" id="PF00133"/>
    </source>
</evidence>
<dbReference type="EC" id="6.1.1.5" evidence="12"/>
<dbReference type="InterPro" id="IPR001412">
    <property type="entry name" value="aa-tRNA-synth_I_CS"/>
</dbReference>
<evidence type="ECO:0000313" key="17">
    <source>
        <dbReference type="Proteomes" id="UP000617041"/>
    </source>
</evidence>
<protein>
    <recommendedName>
        <fullName evidence="12">Isoleucine--tRNA ligase</fullName>
        <ecNumber evidence="12">6.1.1.5</ecNumber>
    </recommendedName>
    <alternativeName>
        <fullName evidence="12">Isoleucyl-tRNA synthetase</fullName>
        <shortName evidence="12">IleRS</shortName>
    </alternativeName>
</protein>
<dbReference type="FunFam" id="3.40.50.620:FF:000042">
    <property type="entry name" value="Isoleucine--tRNA ligase"/>
    <property type="match status" value="1"/>
</dbReference>
<feature type="binding site" evidence="12">
    <location>
        <position position="916"/>
    </location>
    <ligand>
        <name>Zn(2+)</name>
        <dbReference type="ChEBI" id="CHEBI:29105"/>
    </ligand>
</feature>
<comment type="cofactor">
    <cofactor evidence="12">
        <name>Zn(2+)</name>
        <dbReference type="ChEBI" id="CHEBI:29105"/>
    </cofactor>
    <text evidence="12">Binds 1 zinc ion per subunit.</text>
</comment>
<evidence type="ECO:0000256" key="9">
    <source>
        <dbReference type="ARBA" id="ARBA00023146"/>
    </source>
</evidence>
<dbReference type="Proteomes" id="UP000617041">
    <property type="component" value="Unassembled WGS sequence"/>
</dbReference>
<keyword evidence="2 12" id="KW-0963">Cytoplasm</keyword>
<evidence type="ECO:0000256" key="2">
    <source>
        <dbReference type="ARBA" id="ARBA00022490"/>
    </source>
</evidence>
<evidence type="ECO:0000259" key="15">
    <source>
        <dbReference type="Pfam" id="PF08264"/>
    </source>
</evidence>